<dbReference type="InterPro" id="IPR002181">
    <property type="entry name" value="Fibrinogen_a/b/g_C_dom"/>
</dbReference>
<evidence type="ECO:0000256" key="2">
    <source>
        <dbReference type="SAM" id="SignalP"/>
    </source>
</evidence>
<dbReference type="CDD" id="cd00087">
    <property type="entry name" value="FReD"/>
    <property type="match status" value="1"/>
</dbReference>
<dbReference type="PANTHER" id="PTHR19143:SF327">
    <property type="entry name" value="FI21813P1-RELATED"/>
    <property type="match status" value="1"/>
</dbReference>
<dbReference type="Gene3D" id="3.90.215.10">
    <property type="entry name" value="Gamma Fibrinogen, chain A, domain 1"/>
    <property type="match status" value="1"/>
</dbReference>
<dbReference type="PANTHER" id="PTHR19143">
    <property type="entry name" value="FIBRINOGEN/TENASCIN/ANGIOPOEITIN"/>
    <property type="match status" value="1"/>
</dbReference>
<protein>
    <submittedName>
        <fullName evidence="3">Fibrinogen C-terminal domain-containing protein</fullName>
    </submittedName>
</protein>
<evidence type="ECO:0000313" key="3">
    <source>
        <dbReference type="EnsemblMetazoa" id="AALB001058-PA"/>
    </source>
</evidence>
<dbReference type="NCBIfam" id="NF040941">
    <property type="entry name" value="GGGWT_bact"/>
    <property type="match status" value="1"/>
</dbReference>
<dbReference type="VEuPathDB" id="VectorBase:AALB20_027470"/>
<dbReference type="InterPro" id="IPR014716">
    <property type="entry name" value="Fibrinogen_a/b/g_C_1"/>
</dbReference>
<dbReference type="GO" id="GO:0005615">
    <property type="term" value="C:extracellular space"/>
    <property type="evidence" value="ECO:0007669"/>
    <property type="project" value="TreeGrafter"/>
</dbReference>
<reference evidence="3 4" key="1">
    <citation type="journal article" date="2017" name="G3 (Bethesda)">
        <title>The Physical Genome Mapping of Anopheles albimanus Corrected Scaffold Misassemblies and Identified Interarm Rearrangements in Genus Anopheles.</title>
        <authorList>
            <person name="Artemov G.N."/>
            <person name="Peery A.N."/>
            <person name="Jiang X."/>
            <person name="Tu Z."/>
            <person name="Stegniy V.N."/>
            <person name="Sharakhova M.V."/>
            <person name="Sharakhov I.V."/>
        </authorList>
    </citation>
    <scope>NUCLEOTIDE SEQUENCE [LARGE SCALE GENOMIC DNA]</scope>
    <source>
        <strain evidence="3 4">ALBI9_A</strain>
    </source>
</reference>
<feature type="region of interest" description="Disordered" evidence="1">
    <location>
        <begin position="68"/>
        <end position="95"/>
    </location>
</feature>
<keyword evidence="4" id="KW-1185">Reference proteome</keyword>
<dbReference type="PROSITE" id="PS51406">
    <property type="entry name" value="FIBRINOGEN_C_2"/>
    <property type="match status" value="1"/>
</dbReference>
<dbReference type="InterPro" id="IPR036056">
    <property type="entry name" value="Fibrinogen-like_C"/>
</dbReference>
<dbReference type="AlphaFoldDB" id="A0A182F3L8"/>
<dbReference type="Pfam" id="PF00147">
    <property type="entry name" value="Fibrinogen_C"/>
    <property type="match status" value="1"/>
</dbReference>
<accession>A0A182F3L8</accession>
<organism evidence="3 4">
    <name type="scientific">Anopheles albimanus</name>
    <name type="common">New world malaria mosquito</name>
    <dbReference type="NCBI Taxonomy" id="7167"/>
    <lineage>
        <taxon>Eukaryota</taxon>
        <taxon>Metazoa</taxon>
        <taxon>Ecdysozoa</taxon>
        <taxon>Arthropoda</taxon>
        <taxon>Hexapoda</taxon>
        <taxon>Insecta</taxon>
        <taxon>Pterygota</taxon>
        <taxon>Neoptera</taxon>
        <taxon>Endopterygota</taxon>
        <taxon>Diptera</taxon>
        <taxon>Nematocera</taxon>
        <taxon>Culicoidea</taxon>
        <taxon>Culicidae</taxon>
        <taxon>Anophelinae</taxon>
        <taxon>Anopheles</taxon>
    </lineage>
</organism>
<feature type="chain" id="PRO_5043780637" evidence="2">
    <location>
        <begin position="19"/>
        <end position="311"/>
    </location>
</feature>
<dbReference type="SUPFAM" id="SSF56496">
    <property type="entry name" value="Fibrinogen C-terminal domain-like"/>
    <property type="match status" value="1"/>
</dbReference>
<dbReference type="VEuPathDB" id="VectorBase:AALB001058"/>
<sequence>MKLFIYFLLICAALGVRASEKRSENTVGSINAPPTGGITGFWLEIMMTKLSYIDRKLLKLQSDLDQHRERMERNQECHQNTSPSAPTATTTTPNPKLPYYSSCKNVPSKLSGVYLISVHNDSAPFNVYCEQEKFGGGWIVIQHRFDGSVDFYRNWEQYRDGFGELDSEFWLGLEHIHQLTTARTHELIVEVTDFSGNSGHAHYNAFQVGSESEMYELKTLGTYNGTAGDSLSYYEKGRKFSTKDRNNDGRPEYHFAVRYEGAWWYGSGGGYSNLNGRYQNAANPKSNWWWYFKTPNWYHGLSFTRMMIREL</sequence>
<keyword evidence="2" id="KW-0732">Signal</keyword>
<dbReference type="SMART" id="SM00186">
    <property type="entry name" value="FBG"/>
    <property type="match status" value="1"/>
</dbReference>
<evidence type="ECO:0000313" key="4">
    <source>
        <dbReference type="Proteomes" id="UP000069272"/>
    </source>
</evidence>
<dbReference type="STRING" id="7167.A0A182F3L8"/>
<feature type="signal peptide" evidence="2">
    <location>
        <begin position="1"/>
        <end position="18"/>
    </location>
</feature>
<dbReference type="InterPro" id="IPR050373">
    <property type="entry name" value="Fibrinogen_C-term_domain"/>
</dbReference>
<feature type="compositionally biased region" description="Low complexity" evidence="1">
    <location>
        <begin position="80"/>
        <end position="94"/>
    </location>
</feature>
<evidence type="ECO:0000256" key="1">
    <source>
        <dbReference type="SAM" id="MobiDB-lite"/>
    </source>
</evidence>
<dbReference type="Proteomes" id="UP000069272">
    <property type="component" value="Chromosome 2L"/>
</dbReference>
<name>A0A182F3L8_ANOAL</name>
<dbReference type="EnsemblMetazoa" id="AALB001058-RA">
    <property type="protein sequence ID" value="AALB001058-PA"/>
    <property type="gene ID" value="AALB001058"/>
</dbReference>
<reference evidence="3" key="2">
    <citation type="submission" date="2022-08" db="UniProtKB">
        <authorList>
            <consortium name="EnsemblMetazoa"/>
        </authorList>
    </citation>
    <scope>IDENTIFICATION</scope>
    <source>
        <strain evidence="3">STECLA/ALBI9_A</strain>
    </source>
</reference>
<proteinExistence type="predicted"/>